<feature type="domain" description="MrkD-like receptor binding" evidence="7">
    <location>
        <begin position="54"/>
        <end position="149"/>
    </location>
</feature>
<dbReference type="Pfam" id="PF00419">
    <property type="entry name" value="Fimbrial"/>
    <property type="match status" value="1"/>
</dbReference>
<evidence type="ECO:0000259" key="6">
    <source>
        <dbReference type="Pfam" id="PF00419"/>
    </source>
</evidence>
<sequence length="335" mass="35575">MKRILTVLLVLMSGIILSTNSNNANAALCVLTSPLAKLDITDDITLNPAEKGVAGTVLWSKTYKVPDVSYKCASSTQSTWHSSYTRNYITSQIENVYTTEIPGIGIRMRWPGQSASSWLPGNSGAAVTCASGCSIKNSSVLIEFVQTGTLNPGESYIPVGSVAEASVIPTANSSDKLSILSINFGAAIRVNPRSCAIYPSTNNVDLGSYSLADFVNNEAKQGVKKEFTITVDCPVPSTVALKFDSQINPGFGASTGVLGVETGEGYAENFAIRLYEKSSYSSPLSLGKEINYTVSPSLTKTYQAQIYVPVAVERKTQLSAGKVVGAVMFTMVIKG</sequence>
<dbReference type="PANTHER" id="PTHR33420">
    <property type="entry name" value="FIMBRIAL SUBUNIT ELFA-RELATED"/>
    <property type="match status" value="1"/>
</dbReference>
<dbReference type="InterPro" id="IPR008966">
    <property type="entry name" value="Adhesion_dom_sf"/>
</dbReference>
<dbReference type="Pfam" id="PF22003">
    <property type="entry name" value="MrkDrd"/>
    <property type="match status" value="1"/>
</dbReference>
<protein>
    <submittedName>
        <fullName evidence="8">Putative fimbrial protein</fullName>
    </submittedName>
</protein>
<comment type="subcellular location">
    <subcellularLocation>
        <location evidence="1">Fimbrium</location>
    </subcellularLocation>
</comment>
<dbReference type="GO" id="GO:0043709">
    <property type="term" value="P:cell adhesion involved in single-species biofilm formation"/>
    <property type="evidence" value="ECO:0007669"/>
    <property type="project" value="TreeGrafter"/>
</dbReference>
<evidence type="ECO:0000256" key="3">
    <source>
        <dbReference type="ARBA" id="ARBA00022729"/>
    </source>
</evidence>
<dbReference type="GO" id="GO:0009289">
    <property type="term" value="C:pilus"/>
    <property type="evidence" value="ECO:0007669"/>
    <property type="project" value="UniProtKB-SubCell"/>
</dbReference>
<feature type="domain" description="Fimbrial-type adhesion" evidence="6">
    <location>
        <begin position="183"/>
        <end position="323"/>
    </location>
</feature>
<reference evidence="8" key="1">
    <citation type="submission" date="2010-10" db="EMBL/GenBank/DDBJ databases">
        <authorList>
            <person name="Petty N."/>
        </authorList>
    </citation>
    <scope>NUCLEOTIDE SEQUENCE</scope>
    <source>
        <strain evidence="8">EX-33</strain>
    </source>
</reference>
<name>F6I9Z5_CITRO</name>
<dbReference type="InterPro" id="IPR050263">
    <property type="entry name" value="Bact_Fimbrial_Adh_Pro"/>
</dbReference>
<reference evidence="8" key="2">
    <citation type="journal article" date="2011" name="PLoS Pathog.">
        <title>Citrobacter rodentium is an Unstable Pathogen Showing Evidence of Significant Genomic Flux.</title>
        <authorList>
            <person name="Petty N.K."/>
            <person name="Feltwell T."/>
            <person name="Pickard D."/>
            <person name="Clare S."/>
            <person name="Toribio A.L."/>
            <person name="Fookes M."/>
            <person name="Roberts K."/>
            <person name="Monson R."/>
            <person name="Nair S."/>
            <person name="Kingsley R.A."/>
            <person name="Bulgin R."/>
            <person name="Wiles S."/>
            <person name="Goulding D."/>
            <person name="Keane T."/>
            <person name="Corton C."/>
            <person name="Lennard N."/>
            <person name="Harris D."/>
            <person name="Willey D."/>
            <person name="Rance R."/>
            <person name="Yu L."/>
            <person name="Choudhary J.S."/>
            <person name="Churcher C."/>
            <person name="Quail M.A."/>
            <person name="Parkhill J."/>
            <person name="Frankel G."/>
            <person name="Dougan G."/>
            <person name="Salmond G.P."/>
            <person name="Thomson N.R."/>
        </authorList>
    </citation>
    <scope>NUCLEOTIDE SEQUENCE</scope>
    <source>
        <strain evidence="8">EX-33</strain>
    </source>
</reference>
<dbReference type="InterPro" id="IPR054160">
    <property type="entry name" value="MrkD_recept-bd"/>
</dbReference>
<dbReference type="InterPro" id="IPR036937">
    <property type="entry name" value="Adhesion_dom_fimbrial_sf"/>
</dbReference>
<dbReference type="SUPFAM" id="SSF49401">
    <property type="entry name" value="Bacterial adhesins"/>
    <property type="match status" value="1"/>
</dbReference>
<evidence type="ECO:0000256" key="2">
    <source>
        <dbReference type="ARBA" id="ARBA00006671"/>
    </source>
</evidence>
<evidence type="ECO:0000256" key="5">
    <source>
        <dbReference type="SAM" id="SignalP"/>
    </source>
</evidence>
<accession>F6I9Z5</accession>
<organism evidence="8">
    <name type="scientific">Citrobacter rodentium</name>
    <dbReference type="NCBI Taxonomy" id="67825"/>
    <lineage>
        <taxon>Bacteria</taxon>
        <taxon>Pseudomonadati</taxon>
        <taxon>Pseudomonadota</taxon>
        <taxon>Gammaproteobacteria</taxon>
        <taxon>Enterobacterales</taxon>
        <taxon>Enterobacteriaceae</taxon>
        <taxon>Citrobacter</taxon>
    </lineage>
</organism>
<feature type="chain" id="PRO_5003341978" evidence="5">
    <location>
        <begin position="27"/>
        <end position="335"/>
    </location>
</feature>
<dbReference type="PANTHER" id="PTHR33420:SF3">
    <property type="entry name" value="FIMBRIAL SUBUNIT ELFA"/>
    <property type="match status" value="1"/>
</dbReference>
<evidence type="ECO:0000259" key="7">
    <source>
        <dbReference type="Pfam" id="PF22003"/>
    </source>
</evidence>
<evidence type="ECO:0000256" key="1">
    <source>
        <dbReference type="ARBA" id="ARBA00004561"/>
    </source>
</evidence>
<evidence type="ECO:0000256" key="4">
    <source>
        <dbReference type="ARBA" id="ARBA00023263"/>
    </source>
</evidence>
<dbReference type="InterPro" id="IPR000259">
    <property type="entry name" value="Adhesion_dom_fimbrial"/>
</dbReference>
<proteinExistence type="inferred from homology"/>
<dbReference type="EMBL" id="FR715298">
    <property type="protein sequence ID" value="CBX36437.1"/>
    <property type="molecule type" value="Genomic_DNA"/>
</dbReference>
<comment type="similarity">
    <text evidence="2">Belongs to the fimbrial protein family.</text>
</comment>
<evidence type="ECO:0000313" key="8">
    <source>
        <dbReference type="EMBL" id="CBX36437.1"/>
    </source>
</evidence>
<dbReference type="AlphaFoldDB" id="F6I9Z5"/>
<dbReference type="Gene3D" id="2.60.40.3310">
    <property type="match status" value="1"/>
</dbReference>
<feature type="signal peptide" evidence="5">
    <location>
        <begin position="1"/>
        <end position="26"/>
    </location>
</feature>
<keyword evidence="3 5" id="KW-0732">Signal</keyword>
<keyword evidence="4" id="KW-0281">Fimbrium</keyword>
<dbReference type="Gene3D" id="2.60.40.1090">
    <property type="entry name" value="Fimbrial-type adhesion domain"/>
    <property type="match status" value="1"/>
</dbReference>